<dbReference type="STRING" id="550983.A4R26_25405"/>
<proteinExistence type="predicted"/>
<dbReference type="Proteomes" id="UP000192276">
    <property type="component" value="Unassembled WGS sequence"/>
</dbReference>
<reference evidence="2" key="1">
    <citation type="submission" date="2016-04" db="EMBL/GenBank/DDBJ databases">
        <authorList>
            <person name="Chen L."/>
            <person name="Zhuang W."/>
            <person name="Wang G."/>
        </authorList>
    </citation>
    <scope>NUCLEOTIDE SEQUENCE [LARGE SCALE GENOMIC DNA]</scope>
    <source>
        <strain evidence="2">208</strain>
    </source>
</reference>
<sequence length="63" mass="7550">MEGEQEEKQTMINRTMPDTYTKGTPFTPELIFMLWSFMMLYKKIMLSRTEHVTGKQGFWLIKV</sequence>
<evidence type="ECO:0008006" key="3">
    <source>
        <dbReference type="Google" id="ProtNLM"/>
    </source>
</evidence>
<evidence type="ECO:0000313" key="1">
    <source>
        <dbReference type="EMBL" id="OQP56787.1"/>
    </source>
</evidence>
<keyword evidence="2" id="KW-1185">Reference proteome</keyword>
<organism evidence="1 2">
    <name type="scientific">Niastella populi</name>
    <dbReference type="NCBI Taxonomy" id="550983"/>
    <lineage>
        <taxon>Bacteria</taxon>
        <taxon>Pseudomonadati</taxon>
        <taxon>Bacteroidota</taxon>
        <taxon>Chitinophagia</taxon>
        <taxon>Chitinophagales</taxon>
        <taxon>Chitinophagaceae</taxon>
        <taxon>Niastella</taxon>
    </lineage>
</organism>
<evidence type="ECO:0000313" key="2">
    <source>
        <dbReference type="Proteomes" id="UP000192276"/>
    </source>
</evidence>
<dbReference type="AlphaFoldDB" id="A0A1V9FET9"/>
<dbReference type="EMBL" id="LWBP01000196">
    <property type="protein sequence ID" value="OQP56787.1"/>
    <property type="molecule type" value="Genomic_DNA"/>
</dbReference>
<comment type="caution">
    <text evidence="1">The sequence shown here is derived from an EMBL/GenBank/DDBJ whole genome shotgun (WGS) entry which is preliminary data.</text>
</comment>
<accession>A0A1V9FET9</accession>
<protein>
    <recommendedName>
        <fullName evidence="3">Transposase DDE domain-containing protein</fullName>
    </recommendedName>
</protein>
<gene>
    <name evidence="1" type="ORF">A4R26_25405</name>
</gene>
<name>A0A1V9FET9_9BACT</name>